<keyword evidence="2" id="KW-1185">Reference proteome</keyword>
<dbReference type="AlphaFoldDB" id="I3D2B2"/>
<name>I3D2B2_9ARCH</name>
<dbReference type="Proteomes" id="UP000003423">
    <property type="component" value="Unassembled WGS sequence"/>
</dbReference>
<dbReference type="EMBL" id="AEXL02000090">
    <property type="protein sequence ID" value="EIJ65855.1"/>
    <property type="molecule type" value="Genomic_DNA"/>
</dbReference>
<accession>I3D2B2</accession>
<protein>
    <submittedName>
        <fullName evidence="1">Uncharacterized protein</fullName>
    </submittedName>
</protein>
<sequence>MISFPRGTKMLQFPRFDFQYYCTGIHKCVRFSFGHLGIIGCVRLPRAYRSLPRPSSLLKPSNPPITVFTPVYSATYYTTMHDDHCKSPARDPLHPSYTTFVMHCIDDSM</sequence>
<evidence type="ECO:0000313" key="1">
    <source>
        <dbReference type="EMBL" id="EIJ65855.1"/>
    </source>
</evidence>
<comment type="caution">
    <text evidence="1">The sequence shown here is derived from an EMBL/GenBank/DDBJ whole genome shotgun (WGS) entry which is preliminary data.</text>
</comment>
<organism evidence="1 2">
    <name type="scientific">Candidatus Nitrosopumilus salarius BD31</name>
    <dbReference type="NCBI Taxonomy" id="859350"/>
    <lineage>
        <taxon>Archaea</taxon>
        <taxon>Nitrososphaerota</taxon>
        <taxon>Nitrososphaeria</taxon>
        <taxon>Nitrosopumilales</taxon>
        <taxon>Nitrosopumilaceae</taxon>
        <taxon>Nitrosopumilus</taxon>
    </lineage>
</organism>
<proteinExistence type="predicted"/>
<gene>
    <name evidence="1" type="ORF">BD31_I0131</name>
</gene>
<evidence type="ECO:0000313" key="2">
    <source>
        <dbReference type="Proteomes" id="UP000003423"/>
    </source>
</evidence>
<reference evidence="1 2" key="1">
    <citation type="journal article" date="2012" name="J. Bacteriol.">
        <title>Genome sequence of "Candidatus Nitrosopumilus salaria" BD31, an ammonia-oxidizing archaeon from the San Francisco Bay estuary.</title>
        <authorList>
            <person name="Mosier A.C."/>
            <person name="Allen E.E."/>
            <person name="Kim M."/>
            <person name="Ferriera S."/>
            <person name="Francis C.A."/>
        </authorList>
    </citation>
    <scope>NUCLEOTIDE SEQUENCE [LARGE SCALE GENOMIC DNA]</scope>
    <source>
        <strain evidence="1 2">BD31</strain>
    </source>
</reference>